<evidence type="ECO:0000259" key="1">
    <source>
        <dbReference type="PROSITE" id="PS51704"/>
    </source>
</evidence>
<dbReference type="InterPro" id="IPR017946">
    <property type="entry name" value="PLC-like_Pdiesterase_TIM-brl"/>
</dbReference>
<dbReference type="EMBL" id="QTJW01000004">
    <property type="protein sequence ID" value="RGD71426.1"/>
    <property type="molecule type" value="Genomic_DNA"/>
</dbReference>
<evidence type="ECO:0000313" key="3">
    <source>
        <dbReference type="EMBL" id="RGD71426.1"/>
    </source>
</evidence>
<dbReference type="GO" id="GO:0008081">
    <property type="term" value="F:phosphoric diester hydrolase activity"/>
    <property type="evidence" value="ECO:0007669"/>
    <property type="project" value="InterPro"/>
</dbReference>
<dbReference type="GO" id="GO:0006629">
    <property type="term" value="P:lipid metabolic process"/>
    <property type="evidence" value="ECO:0007669"/>
    <property type="project" value="InterPro"/>
</dbReference>
<dbReference type="PANTHER" id="PTHR46211:SF14">
    <property type="entry name" value="GLYCEROPHOSPHODIESTER PHOSPHODIESTERASE"/>
    <property type="match status" value="1"/>
</dbReference>
<dbReference type="Proteomes" id="UP000434223">
    <property type="component" value="Unassembled WGS sequence"/>
</dbReference>
<proteinExistence type="predicted"/>
<dbReference type="SUPFAM" id="SSF51695">
    <property type="entry name" value="PLC-like phosphodiesterases"/>
    <property type="match status" value="1"/>
</dbReference>
<organism evidence="3 5">
    <name type="scientific">Hungatella hathewayi</name>
    <dbReference type="NCBI Taxonomy" id="154046"/>
    <lineage>
        <taxon>Bacteria</taxon>
        <taxon>Bacillati</taxon>
        <taxon>Bacillota</taxon>
        <taxon>Clostridia</taxon>
        <taxon>Lachnospirales</taxon>
        <taxon>Lachnospiraceae</taxon>
        <taxon>Hungatella</taxon>
    </lineage>
</organism>
<evidence type="ECO:0000313" key="6">
    <source>
        <dbReference type="Proteomes" id="UP000261257"/>
    </source>
</evidence>
<protein>
    <submittedName>
        <fullName evidence="3">Glycerophosphodiester phosphodiesterase</fullName>
    </submittedName>
</protein>
<comment type="caution">
    <text evidence="3">The sequence shown here is derived from an EMBL/GenBank/DDBJ whole genome shotgun (WGS) entry which is preliminary data.</text>
</comment>
<accession>A0A3E3DR13</accession>
<dbReference type="Proteomes" id="UP000261257">
    <property type="component" value="Unassembled WGS sequence"/>
</dbReference>
<dbReference type="CDD" id="cd08566">
    <property type="entry name" value="GDPD_AtGDE_like"/>
    <property type="match status" value="1"/>
</dbReference>
<name>A0A3E3DR13_9FIRM</name>
<dbReference type="GeneID" id="93147954"/>
<dbReference type="Proteomes" id="UP000261023">
    <property type="component" value="Unassembled WGS sequence"/>
</dbReference>
<dbReference type="EMBL" id="WNME01000004">
    <property type="protein sequence ID" value="MUB62931.1"/>
    <property type="molecule type" value="Genomic_DNA"/>
</dbReference>
<sequence length="274" mass="31465">MDLFEKVKEKGVLIAAHRGVAGGNIACNTIEAFEAALIQGADILEMDVFKTTDSQLYIFHTGKERMQLNRDIDVTALSSTEVEKLHYVNGDFFETEQCINKLDDVLEALKGRCLINLDRCWEDWKLVRECVERHQMRDQVILKSHPEEKYFRMLEEVAPDYMYMPILSEEDHCTEILEGRNLRFVGAECTFTSEQAQIASDEFIDCMKKKGKLLWANGILYSSKVPLSAGHSDDISVTGNPEEGWGWLMDKGFDIIQTDWTGMMREYLKTKKLN</sequence>
<evidence type="ECO:0000313" key="4">
    <source>
        <dbReference type="EMBL" id="RGM00584.1"/>
    </source>
</evidence>
<dbReference type="PANTHER" id="PTHR46211">
    <property type="entry name" value="GLYCEROPHOSPHORYL DIESTER PHOSPHODIESTERASE"/>
    <property type="match status" value="1"/>
</dbReference>
<reference evidence="5 6" key="1">
    <citation type="submission" date="2018-08" db="EMBL/GenBank/DDBJ databases">
        <title>A genome reference for cultivated species of the human gut microbiota.</title>
        <authorList>
            <person name="Zou Y."/>
            <person name="Xue W."/>
            <person name="Luo G."/>
        </authorList>
    </citation>
    <scope>NUCLEOTIDE SEQUENCE [LARGE SCALE GENOMIC DNA]</scope>
    <source>
        <strain evidence="3 5">AF19-13AC</strain>
        <strain evidence="4 6">TF05-11AC</strain>
    </source>
</reference>
<evidence type="ECO:0000313" key="7">
    <source>
        <dbReference type="Proteomes" id="UP000434223"/>
    </source>
</evidence>
<evidence type="ECO:0000313" key="5">
    <source>
        <dbReference type="Proteomes" id="UP000261023"/>
    </source>
</evidence>
<dbReference type="AlphaFoldDB" id="A0A3E3DR13"/>
<dbReference type="Pfam" id="PF16387">
    <property type="entry name" value="DUF4996"/>
    <property type="match status" value="1"/>
</dbReference>
<dbReference type="Pfam" id="PF03009">
    <property type="entry name" value="GDPD"/>
    <property type="match status" value="1"/>
</dbReference>
<dbReference type="RefSeq" id="WP_006772930.1">
    <property type="nucleotide sequence ID" value="NZ_CAJKZF010000019.1"/>
</dbReference>
<evidence type="ECO:0000313" key="2">
    <source>
        <dbReference type="EMBL" id="MUB62931.1"/>
    </source>
</evidence>
<dbReference type="EMBL" id="QSSQ01000025">
    <property type="protein sequence ID" value="RGM00584.1"/>
    <property type="molecule type" value="Genomic_DNA"/>
</dbReference>
<gene>
    <name evidence="3" type="ORF">DWX31_07550</name>
    <name evidence="4" type="ORF">DXC39_20790</name>
    <name evidence="2" type="ORF">GNE07_07655</name>
</gene>
<dbReference type="InterPro" id="IPR032160">
    <property type="entry name" value="DUF4996"/>
</dbReference>
<dbReference type="OrthoDB" id="1854250at2"/>
<dbReference type="Gene3D" id="3.20.20.190">
    <property type="entry name" value="Phosphatidylinositol (PI) phosphodiesterase"/>
    <property type="match status" value="1"/>
</dbReference>
<dbReference type="PROSITE" id="PS51704">
    <property type="entry name" value="GP_PDE"/>
    <property type="match status" value="1"/>
</dbReference>
<feature type="domain" description="GP-PDE" evidence="1">
    <location>
        <begin position="12"/>
        <end position="268"/>
    </location>
</feature>
<dbReference type="InterPro" id="IPR030395">
    <property type="entry name" value="GP_PDE_dom"/>
</dbReference>
<reference evidence="2 7" key="2">
    <citation type="submission" date="2019-09" db="EMBL/GenBank/DDBJ databases">
        <title>Draft genome sequencing of Hungatella hathewayi 123Y-2.</title>
        <authorList>
            <person name="Lv Q."/>
            <person name="Li S."/>
        </authorList>
    </citation>
    <scope>NUCLEOTIDE SEQUENCE [LARGE SCALE GENOMIC DNA]</scope>
    <source>
        <strain evidence="2 7">123Y-2</strain>
    </source>
</reference>